<dbReference type="PANTHER" id="PTHR31744:SF54">
    <property type="entry name" value="NAC TRANSCRIPTION FACTOR 15"/>
    <property type="match status" value="1"/>
</dbReference>
<protein>
    <recommendedName>
        <fullName evidence="6">NAC domain-containing protein</fullName>
    </recommendedName>
</protein>
<dbReference type="Gramene" id="HORVU.MOREX.r2.2HG0091390.1">
    <property type="protein sequence ID" value="HORVU.MOREX.r2.2HG0091390.1"/>
    <property type="gene ID" value="HORVU.MOREX.r2.2HG0091390"/>
</dbReference>
<dbReference type="SUPFAM" id="SSF101941">
    <property type="entry name" value="NAC domain"/>
    <property type="match status" value="1"/>
</dbReference>
<evidence type="ECO:0000256" key="1">
    <source>
        <dbReference type="ARBA" id="ARBA00004123"/>
    </source>
</evidence>
<dbReference type="KEGG" id="hvg:123429435"/>
<evidence type="ECO:0000259" key="6">
    <source>
        <dbReference type="PROSITE" id="PS51005"/>
    </source>
</evidence>
<reference evidence="7" key="3">
    <citation type="submission" date="2022-01" db="UniProtKB">
        <authorList>
            <consortium name="EnsemblPlants"/>
        </authorList>
    </citation>
    <scope>IDENTIFICATION</scope>
    <source>
        <strain evidence="7">subsp. vulgare</strain>
    </source>
</reference>
<gene>
    <name evidence="7" type="primary">LOC123429435</name>
</gene>
<reference evidence="7" key="2">
    <citation type="submission" date="2020-10" db="EMBL/GenBank/DDBJ databases">
        <authorList>
            <person name="Scholz U."/>
            <person name="Mascher M."/>
            <person name="Fiebig A."/>
        </authorList>
    </citation>
    <scope>NUCLEOTIDE SEQUENCE [LARGE SCALE GENOMIC DNA]</scope>
    <source>
        <strain evidence="7">cv. Morex</strain>
    </source>
</reference>
<dbReference type="Gramene" id="HORVU.MOREX.r3.2HG0111380.1">
    <property type="protein sequence ID" value="HORVU.MOREX.r3.2HG0111380.1"/>
    <property type="gene ID" value="HORVU.MOREX.r3.2HG0111380"/>
</dbReference>
<dbReference type="Gene3D" id="2.170.150.80">
    <property type="entry name" value="NAC domain"/>
    <property type="match status" value="1"/>
</dbReference>
<name>A0A8I6X1V2_HORVV</name>
<accession>A0A8I6X1V2</accession>
<dbReference type="FunFam" id="2.170.150.80:FF:000006">
    <property type="entry name" value="NAC domain-containing protein 100-like"/>
    <property type="match status" value="1"/>
</dbReference>
<dbReference type="EnsemblPlants" id="HORVU.MOREX.r3.2HG0111380.1">
    <property type="protein sequence ID" value="HORVU.MOREX.r3.2HG0111380.1"/>
    <property type="gene ID" value="HORVU.MOREX.r3.2HG0111380"/>
</dbReference>
<dbReference type="Pfam" id="PF02365">
    <property type="entry name" value="NAM"/>
    <property type="match status" value="1"/>
</dbReference>
<dbReference type="AlphaFoldDB" id="A0A8I6X1V2"/>
<proteinExistence type="predicted"/>
<dbReference type="InterPro" id="IPR003441">
    <property type="entry name" value="NAC-dom"/>
</dbReference>
<evidence type="ECO:0000313" key="7">
    <source>
        <dbReference type="EnsemblPlants" id="HORVU.MOREX.r3.2HG0111380.1"/>
    </source>
</evidence>
<organism evidence="7 8">
    <name type="scientific">Hordeum vulgare subsp. vulgare</name>
    <name type="common">Domesticated barley</name>
    <dbReference type="NCBI Taxonomy" id="112509"/>
    <lineage>
        <taxon>Eukaryota</taxon>
        <taxon>Viridiplantae</taxon>
        <taxon>Streptophyta</taxon>
        <taxon>Embryophyta</taxon>
        <taxon>Tracheophyta</taxon>
        <taxon>Spermatophyta</taxon>
        <taxon>Magnoliopsida</taxon>
        <taxon>Liliopsida</taxon>
        <taxon>Poales</taxon>
        <taxon>Poaceae</taxon>
        <taxon>BOP clade</taxon>
        <taxon>Pooideae</taxon>
        <taxon>Triticodae</taxon>
        <taxon>Triticeae</taxon>
        <taxon>Hordeinae</taxon>
        <taxon>Hordeum</taxon>
    </lineage>
</organism>
<keyword evidence="8" id="KW-1185">Reference proteome</keyword>
<evidence type="ECO:0000256" key="2">
    <source>
        <dbReference type="ARBA" id="ARBA00023015"/>
    </source>
</evidence>
<evidence type="ECO:0000256" key="5">
    <source>
        <dbReference type="ARBA" id="ARBA00023242"/>
    </source>
</evidence>
<evidence type="ECO:0000256" key="4">
    <source>
        <dbReference type="ARBA" id="ARBA00023163"/>
    </source>
</evidence>
<dbReference type="Proteomes" id="UP000011116">
    <property type="component" value="Chromosome 2H"/>
</dbReference>
<keyword evidence="4" id="KW-0804">Transcription</keyword>
<feature type="domain" description="NAC" evidence="6">
    <location>
        <begin position="19"/>
        <end position="172"/>
    </location>
</feature>
<dbReference type="OrthoDB" id="633443at2759"/>
<dbReference type="SMR" id="A0A8I6X1V2"/>
<dbReference type="GeneID" id="123429435"/>
<dbReference type="GO" id="GO:0006355">
    <property type="term" value="P:regulation of DNA-templated transcription"/>
    <property type="evidence" value="ECO:0007669"/>
    <property type="project" value="InterPro"/>
</dbReference>
<dbReference type="PANTHER" id="PTHR31744">
    <property type="entry name" value="PROTEIN CUP-SHAPED COTYLEDON 2-RELATED"/>
    <property type="match status" value="1"/>
</dbReference>
<keyword evidence="5" id="KW-0539">Nucleus</keyword>
<dbReference type="RefSeq" id="XP_044969406.1">
    <property type="nucleotide sequence ID" value="XM_045113471.1"/>
</dbReference>
<keyword evidence="2" id="KW-0805">Transcription regulation</keyword>
<evidence type="ECO:0000256" key="3">
    <source>
        <dbReference type="ARBA" id="ARBA00023125"/>
    </source>
</evidence>
<sequence>MSDVTAVMGLRGEEPQLVLPRGFRFHPTDEEVVTYYLTPKISNSYSSVLVVPDVNINNTEPWDLPSLAKMGEKEWFFFVHKDRKYPTGTRTNRATRSGYWKATGKDKEIYRGKGRGAVLIGMKKTLVFYLGRAPSGEKTSWVMHEYRLEGQLPHRLPRSAKDDWAVCRLFNKDSAANNAPQMAPAADGGMEEEDPFAFLDEIFNSDDLLNNADLPILMDSPSGAVDFAGAPAPQQ</sequence>
<evidence type="ECO:0000313" key="8">
    <source>
        <dbReference type="Proteomes" id="UP000011116"/>
    </source>
</evidence>
<dbReference type="InterPro" id="IPR036093">
    <property type="entry name" value="NAC_dom_sf"/>
</dbReference>
<dbReference type="PROSITE" id="PS51005">
    <property type="entry name" value="NAC"/>
    <property type="match status" value="1"/>
</dbReference>
<comment type="subcellular location">
    <subcellularLocation>
        <location evidence="1">Nucleus</location>
    </subcellularLocation>
</comment>
<keyword evidence="3" id="KW-0238">DNA-binding</keyword>
<reference evidence="8" key="1">
    <citation type="journal article" date="2012" name="Nature">
        <title>A physical, genetic and functional sequence assembly of the barley genome.</title>
        <authorList>
            <consortium name="The International Barley Genome Sequencing Consortium"/>
            <person name="Mayer K.F."/>
            <person name="Waugh R."/>
            <person name="Brown J.W."/>
            <person name="Schulman A."/>
            <person name="Langridge P."/>
            <person name="Platzer M."/>
            <person name="Fincher G.B."/>
            <person name="Muehlbauer G.J."/>
            <person name="Sato K."/>
            <person name="Close T.J."/>
            <person name="Wise R.P."/>
            <person name="Stein N."/>
        </authorList>
    </citation>
    <scope>NUCLEOTIDE SEQUENCE [LARGE SCALE GENOMIC DNA]</scope>
    <source>
        <strain evidence="8">cv. Morex</strain>
    </source>
</reference>
<dbReference type="OMA" id="GEPWDNN"/>
<dbReference type="GO" id="GO:0003677">
    <property type="term" value="F:DNA binding"/>
    <property type="evidence" value="ECO:0007669"/>
    <property type="project" value="UniProtKB-KW"/>
</dbReference>
<dbReference type="GO" id="GO:0005634">
    <property type="term" value="C:nucleus"/>
    <property type="evidence" value="ECO:0007669"/>
    <property type="project" value="UniProtKB-SubCell"/>
</dbReference>